<keyword evidence="3" id="KW-1185">Reference proteome</keyword>
<dbReference type="PANTHER" id="PTHR33973:SF4">
    <property type="entry name" value="OS07G0153300 PROTEIN"/>
    <property type="match status" value="1"/>
</dbReference>
<sequence>MNPVAWLLRARVMHDRLRPVRNRFVYPVFCLRLNVDALPQLQRWWFGIDRARIVSLRTHDYGPRDGSDLAVWMRARLLAAGLPNDGDIWLQTFPRIFGYAFNPVSFWYCHDREGHLRALVAEVANTFGGHHAYLITAPDQGPIHERTVLCTRKCLHVSPFNDVRGHYAFHLRETEHASFVGIDYFDDDALLLRTSIGGTKHPLTGMAMLTALLRQPWLTLSVIVRIHWQALRLWLRGVPFHGKHPPLHRPAEATTTPDSPLDDIRP</sequence>
<dbReference type="Pfam" id="PF07103">
    <property type="entry name" value="DUF1365"/>
    <property type="match status" value="1"/>
</dbReference>
<dbReference type="PANTHER" id="PTHR33973">
    <property type="entry name" value="OS07G0153300 PROTEIN"/>
    <property type="match status" value="1"/>
</dbReference>
<evidence type="ECO:0000256" key="1">
    <source>
        <dbReference type="SAM" id="MobiDB-lite"/>
    </source>
</evidence>
<dbReference type="InterPro" id="IPR010775">
    <property type="entry name" value="DUF1365"/>
</dbReference>
<evidence type="ECO:0000313" key="2">
    <source>
        <dbReference type="EMBL" id="CAG9166655.1"/>
    </source>
</evidence>
<proteinExistence type="predicted"/>
<reference evidence="2 3" key="1">
    <citation type="submission" date="2021-08" db="EMBL/GenBank/DDBJ databases">
        <authorList>
            <person name="Peeters C."/>
        </authorList>
    </citation>
    <scope>NUCLEOTIDE SEQUENCE [LARGE SCALE GENOMIC DNA]</scope>
    <source>
        <strain evidence="2 3">LMG 32289</strain>
    </source>
</reference>
<dbReference type="Proteomes" id="UP000706525">
    <property type="component" value="Unassembled WGS sequence"/>
</dbReference>
<organism evidence="2 3">
    <name type="scientific">Cupriavidus pampae</name>
    <dbReference type="NCBI Taxonomy" id="659251"/>
    <lineage>
        <taxon>Bacteria</taxon>
        <taxon>Pseudomonadati</taxon>
        <taxon>Pseudomonadota</taxon>
        <taxon>Betaproteobacteria</taxon>
        <taxon>Burkholderiales</taxon>
        <taxon>Burkholderiaceae</taxon>
        <taxon>Cupriavidus</taxon>
    </lineage>
</organism>
<protein>
    <recommendedName>
        <fullName evidence="4">DUF1365 domain-containing protein</fullName>
    </recommendedName>
</protein>
<name>A0ABN7XZX2_9BURK</name>
<evidence type="ECO:0000313" key="3">
    <source>
        <dbReference type="Proteomes" id="UP000706525"/>
    </source>
</evidence>
<comment type="caution">
    <text evidence="2">The sequence shown here is derived from an EMBL/GenBank/DDBJ whole genome shotgun (WGS) entry which is preliminary data.</text>
</comment>
<evidence type="ECO:0008006" key="4">
    <source>
        <dbReference type="Google" id="ProtNLM"/>
    </source>
</evidence>
<dbReference type="EMBL" id="CAJZAG010000002">
    <property type="protein sequence ID" value="CAG9166655.1"/>
    <property type="molecule type" value="Genomic_DNA"/>
</dbReference>
<dbReference type="RefSeq" id="WP_223984215.1">
    <property type="nucleotide sequence ID" value="NZ_CAJZAG010000002.1"/>
</dbReference>
<accession>A0ABN7XZX2</accession>
<gene>
    <name evidence="2" type="ORF">LMG32289_01117</name>
</gene>
<feature type="region of interest" description="Disordered" evidence="1">
    <location>
        <begin position="245"/>
        <end position="266"/>
    </location>
</feature>